<comment type="caution">
    <text evidence="2">The sequence shown here is derived from an EMBL/GenBank/DDBJ whole genome shotgun (WGS) entry which is preliminary data.</text>
</comment>
<dbReference type="EMBL" id="JADOUF010000001">
    <property type="protein sequence ID" value="MBG6139990.1"/>
    <property type="molecule type" value="Genomic_DNA"/>
</dbReference>
<reference evidence="2" key="1">
    <citation type="submission" date="2020-11" db="EMBL/GenBank/DDBJ databases">
        <title>Sequencing the genomes of 1000 actinobacteria strains.</title>
        <authorList>
            <person name="Klenk H.-P."/>
        </authorList>
    </citation>
    <scope>NUCLEOTIDE SEQUENCE</scope>
    <source>
        <strain evidence="2">DSM 45356</strain>
    </source>
</reference>
<feature type="transmembrane region" description="Helical" evidence="1">
    <location>
        <begin position="51"/>
        <end position="68"/>
    </location>
</feature>
<protein>
    <submittedName>
        <fullName evidence="2">Uncharacterized protein</fullName>
    </submittedName>
</protein>
<name>A0A8J7GLP2_9ACTN</name>
<organism evidence="2 3">
    <name type="scientific">Longispora fulva</name>
    <dbReference type="NCBI Taxonomy" id="619741"/>
    <lineage>
        <taxon>Bacteria</taxon>
        <taxon>Bacillati</taxon>
        <taxon>Actinomycetota</taxon>
        <taxon>Actinomycetes</taxon>
        <taxon>Micromonosporales</taxon>
        <taxon>Micromonosporaceae</taxon>
        <taxon>Longispora</taxon>
    </lineage>
</organism>
<accession>A0A8J7GLP2</accession>
<feature type="transmembrane region" description="Helical" evidence="1">
    <location>
        <begin position="21"/>
        <end position="45"/>
    </location>
</feature>
<dbReference type="AlphaFoldDB" id="A0A8J7GLP2"/>
<feature type="transmembrane region" description="Helical" evidence="1">
    <location>
        <begin position="107"/>
        <end position="127"/>
    </location>
</feature>
<keyword evidence="1" id="KW-0472">Membrane</keyword>
<dbReference type="Proteomes" id="UP000622552">
    <property type="component" value="Unassembled WGS sequence"/>
</dbReference>
<evidence type="ECO:0000313" key="3">
    <source>
        <dbReference type="Proteomes" id="UP000622552"/>
    </source>
</evidence>
<dbReference type="RefSeq" id="WP_197006580.1">
    <property type="nucleotide sequence ID" value="NZ_BONS01000006.1"/>
</dbReference>
<evidence type="ECO:0000313" key="2">
    <source>
        <dbReference type="EMBL" id="MBG6139990.1"/>
    </source>
</evidence>
<keyword evidence="3" id="KW-1185">Reference proteome</keyword>
<feature type="transmembrane region" description="Helical" evidence="1">
    <location>
        <begin position="80"/>
        <end position="101"/>
    </location>
</feature>
<keyword evidence="1" id="KW-1133">Transmembrane helix</keyword>
<sequence length="140" mass="14868">MSERATFPKRDEDGRVAAYADLFAATLAMMLMSLVAVLLIDLVAVAFGASWGRSSGWLAVVLPAWLFVEEYRAWRVPGRIAIAALGILLGLVAGSGAAFLASYLPPLLSGGVGAAVTTLVYATFWFFGIRWLARRTGDGG</sequence>
<evidence type="ECO:0000256" key="1">
    <source>
        <dbReference type="SAM" id="Phobius"/>
    </source>
</evidence>
<keyword evidence="1" id="KW-0812">Transmembrane</keyword>
<proteinExistence type="predicted"/>
<gene>
    <name evidence="2" type="ORF">IW245_006184</name>
</gene>